<evidence type="ECO:0000256" key="5">
    <source>
        <dbReference type="ARBA" id="ARBA00023237"/>
    </source>
</evidence>
<keyword evidence="4" id="KW-0472">Membrane</keyword>
<dbReference type="PROSITE" id="PS51257">
    <property type="entry name" value="PROKAR_LIPOPROTEIN"/>
    <property type="match status" value="1"/>
</dbReference>
<evidence type="ECO:0000259" key="7">
    <source>
        <dbReference type="Pfam" id="PF14322"/>
    </source>
</evidence>
<dbReference type="SUPFAM" id="SSF48452">
    <property type="entry name" value="TPR-like"/>
    <property type="match status" value="1"/>
</dbReference>
<keyword evidence="5" id="KW-0998">Cell outer membrane</keyword>
<protein>
    <submittedName>
        <fullName evidence="8">Membrane protein</fullName>
    </submittedName>
</protein>
<sequence length="514" mass="58346">MKAIKTFVYSGLACLFVSLSSCEDMLREQPYGVYSDDNFFTSEADALNALLYAYDPISNIEYGARFLFNLTDIPTNQYRSYNKGLETSLFEWEVTPNTEEILYFFKYCYLGITRANSVLENVGSMANISEESRRQFLGEAHFLRAFHYFMLVRVYGEVPYHTQVVQGVQDAKAHYASLTELYDLIIGDLEQAMSLMNIAKQQGRADKVAAQALLAKVYLTLASSKQSGAPGYDWVTNADALFTNAAEIAGQVLRGQNTYGLEPDLLRIYDVNHQADSREHIFITSMTREGSGFEGNYSQLPQIFTIGIPNVYISGSLAGGGDVTPIIQPGQQGWQYYRVDNDFYHRFDDEDLRKRLMVTTIYNADGSVLANWSEENLTSSNPTLFAFFYPFTRKYTDPQSNSHRTSANLYLIRFAEVALTYAEAAGPTEEGYYWVNEVRKRAGLGELPAGLSPEQFRTAVWDELTFELAFEGHGLFELRRTNRVLQEVTNKPINEAYAYFFPLPQREIDLNPKN</sequence>
<comment type="similarity">
    <text evidence="2">Belongs to the SusD family.</text>
</comment>
<feature type="domain" description="RagB/SusD" evidence="6">
    <location>
        <begin position="356"/>
        <end position="512"/>
    </location>
</feature>
<keyword evidence="9" id="KW-1185">Reference proteome</keyword>
<dbReference type="Pfam" id="PF14322">
    <property type="entry name" value="SusD-like_3"/>
    <property type="match status" value="1"/>
</dbReference>
<keyword evidence="3" id="KW-0732">Signal</keyword>
<organism evidence="8 9">
    <name type="scientific">Parapedobacter pyrenivorans</name>
    <dbReference type="NCBI Taxonomy" id="1305674"/>
    <lineage>
        <taxon>Bacteria</taxon>
        <taxon>Pseudomonadati</taxon>
        <taxon>Bacteroidota</taxon>
        <taxon>Sphingobacteriia</taxon>
        <taxon>Sphingobacteriales</taxon>
        <taxon>Sphingobacteriaceae</taxon>
        <taxon>Parapedobacter</taxon>
    </lineage>
</organism>
<reference evidence="8" key="1">
    <citation type="journal article" date="2014" name="Int. J. Syst. Evol. Microbiol.">
        <title>Complete genome sequence of Corynebacterium casei LMG S-19264T (=DSM 44701T), isolated from a smear-ripened cheese.</title>
        <authorList>
            <consortium name="US DOE Joint Genome Institute (JGI-PGF)"/>
            <person name="Walter F."/>
            <person name="Albersmeier A."/>
            <person name="Kalinowski J."/>
            <person name="Ruckert C."/>
        </authorList>
    </citation>
    <scope>NUCLEOTIDE SEQUENCE</scope>
    <source>
        <strain evidence="8">CGMCC 1.12195</strain>
    </source>
</reference>
<dbReference type="InterPro" id="IPR011990">
    <property type="entry name" value="TPR-like_helical_dom_sf"/>
</dbReference>
<dbReference type="RefSeq" id="WP_188504635.1">
    <property type="nucleotide sequence ID" value="NZ_BMER01000001.1"/>
</dbReference>
<dbReference type="Pfam" id="PF07980">
    <property type="entry name" value="SusD_RagB"/>
    <property type="match status" value="1"/>
</dbReference>
<dbReference type="AlphaFoldDB" id="A0A917HH83"/>
<comment type="subcellular location">
    <subcellularLocation>
        <location evidence="1">Cell outer membrane</location>
    </subcellularLocation>
</comment>
<dbReference type="Proteomes" id="UP000660862">
    <property type="component" value="Unassembled WGS sequence"/>
</dbReference>
<dbReference type="InterPro" id="IPR033985">
    <property type="entry name" value="SusD-like_N"/>
</dbReference>
<evidence type="ECO:0000256" key="1">
    <source>
        <dbReference type="ARBA" id="ARBA00004442"/>
    </source>
</evidence>
<comment type="caution">
    <text evidence="8">The sequence shown here is derived from an EMBL/GenBank/DDBJ whole genome shotgun (WGS) entry which is preliminary data.</text>
</comment>
<feature type="domain" description="SusD-like N-terminal" evidence="7">
    <location>
        <begin position="82"/>
        <end position="219"/>
    </location>
</feature>
<dbReference type="EMBL" id="BMER01000001">
    <property type="protein sequence ID" value="GGG78435.1"/>
    <property type="molecule type" value="Genomic_DNA"/>
</dbReference>
<proteinExistence type="inferred from homology"/>
<reference evidence="8" key="2">
    <citation type="submission" date="2020-09" db="EMBL/GenBank/DDBJ databases">
        <authorList>
            <person name="Sun Q."/>
            <person name="Zhou Y."/>
        </authorList>
    </citation>
    <scope>NUCLEOTIDE SEQUENCE</scope>
    <source>
        <strain evidence="8">CGMCC 1.12195</strain>
    </source>
</reference>
<evidence type="ECO:0000313" key="8">
    <source>
        <dbReference type="EMBL" id="GGG78435.1"/>
    </source>
</evidence>
<evidence type="ECO:0000313" key="9">
    <source>
        <dbReference type="Proteomes" id="UP000660862"/>
    </source>
</evidence>
<dbReference type="Gene3D" id="1.25.40.390">
    <property type="match status" value="1"/>
</dbReference>
<evidence type="ECO:0000256" key="4">
    <source>
        <dbReference type="ARBA" id="ARBA00023136"/>
    </source>
</evidence>
<dbReference type="InterPro" id="IPR012944">
    <property type="entry name" value="SusD_RagB_dom"/>
</dbReference>
<gene>
    <name evidence="8" type="ORF">GCM10007415_08090</name>
</gene>
<dbReference type="GO" id="GO:0009279">
    <property type="term" value="C:cell outer membrane"/>
    <property type="evidence" value="ECO:0007669"/>
    <property type="project" value="UniProtKB-SubCell"/>
</dbReference>
<evidence type="ECO:0000259" key="6">
    <source>
        <dbReference type="Pfam" id="PF07980"/>
    </source>
</evidence>
<name>A0A917HH83_9SPHI</name>
<accession>A0A917HH83</accession>
<evidence type="ECO:0000256" key="3">
    <source>
        <dbReference type="ARBA" id="ARBA00022729"/>
    </source>
</evidence>
<evidence type="ECO:0000256" key="2">
    <source>
        <dbReference type="ARBA" id="ARBA00006275"/>
    </source>
</evidence>